<dbReference type="Pfam" id="PF00009">
    <property type="entry name" value="GTP_EFTU"/>
    <property type="match status" value="1"/>
</dbReference>
<evidence type="ECO:0000259" key="10">
    <source>
        <dbReference type="PROSITE" id="PS51722"/>
    </source>
</evidence>
<dbReference type="InterPro" id="IPR006847">
    <property type="entry name" value="IF2_N"/>
</dbReference>
<accession>A0A4D6YCL3</accession>
<dbReference type="Pfam" id="PF04760">
    <property type="entry name" value="IF2_N"/>
    <property type="match status" value="1"/>
</dbReference>
<evidence type="ECO:0000256" key="8">
    <source>
        <dbReference type="RuleBase" id="RU000644"/>
    </source>
</evidence>
<dbReference type="NCBIfam" id="TIGR00231">
    <property type="entry name" value="small_GTP"/>
    <property type="match status" value="1"/>
</dbReference>
<dbReference type="FunFam" id="2.40.30.10:FF:000008">
    <property type="entry name" value="Translation initiation factor IF-2"/>
    <property type="match status" value="1"/>
</dbReference>
<dbReference type="PANTHER" id="PTHR43381:SF5">
    <property type="entry name" value="TR-TYPE G DOMAIN-CONTAINING PROTEIN"/>
    <property type="match status" value="1"/>
</dbReference>
<keyword evidence="7" id="KW-0963">Cytoplasm</keyword>
<keyword evidence="3 7" id="KW-0396">Initiation factor</keyword>
<evidence type="ECO:0000256" key="2">
    <source>
        <dbReference type="ARBA" id="ARBA00020675"/>
    </source>
</evidence>
<dbReference type="InterPro" id="IPR005225">
    <property type="entry name" value="Small_GTP-bd"/>
</dbReference>
<dbReference type="FunFam" id="3.40.50.300:FF:000019">
    <property type="entry name" value="Translation initiation factor IF-2"/>
    <property type="match status" value="1"/>
</dbReference>
<dbReference type="SUPFAM" id="SSF52156">
    <property type="entry name" value="Initiation factor IF2/eIF5b, domain 3"/>
    <property type="match status" value="1"/>
</dbReference>
<evidence type="ECO:0000256" key="7">
    <source>
        <dbReference type="HAMAP-Rule" id="MF_00100"/>
    </source>
</evidence>
<dbReference type="CDD" id="cd03692">
    <property type="entry name" value="mtIF2_IVc"/>
    <property type="match status" value="1"/>
</dbReference>
<evidence type="ECO:0000313" key="11">
    <source>
        <dbReference type="EMBL" id="QCI26822.1"/>
    </source>
</evidence>
<dbReference type="Gene3D" id="3.40.50.10050">
    <property type="entry name" value="Translation initiation factor IF- 2, domain 3"/>
    <property type="match status" value="1"/>
</dbReference>
<feature type="region of interest" description="Disordered" evidence="9">
    <location>
        <begin position="1"/>
        <end position="28"/>
    </location>
</feature>
<feature type="binding site" evidence="7">
    <location>
        <begin position="229"/>
        <end position="233"/>
    </location>
    <ligand>
        <name>GTP</name>
        <dbReference type="ChEBI" id="CHEBI:37565"/>
    </ligand>
</feature>
<sequence>MKKQDLLNKKNNSFLKKKNTDKDKDEQSHFLIHKRKKNIKTLKSKNNEKFLKKNNIREEKNNIIKKNKNNKNHIKLNSLKQVFQKPIKIVNKDIFIGEFIKVSELANKMSIKSVELIKKMISFGIIATINQLLNQKTAQLIAEKMGHKVILYNKNDLEKSIICDRVIDNTLLKERPPVVTIMGHVDHGKTSLLDFIRSTRIAKKEAGGITQHIGAYQVKTKKGLITFLDTPGHAAFTSMRARGVKITDIIVLVVAVDDGVQPQTIEAIQHAKAANVPVLVAINKIDRIESDPEQIKHALMKHDIVPEEWGGDNIFIQVSAKTGKGIDDLLNLILLQAEMMELKAIDQGLARGVVIESYIDKGKGPIATILIQEGTLKKGDIILSGCSYGKVKAMTNEVGKNINKAIPSLPIVILGFSSLPEIGSVMYALNDEKKARELAIYRQEKNRENKLDKNRRLKLDNIFENMKEENILSLNIVLKSDVQGSLEAICEALLKLSNSEIKIKIIGSGVGAITETDATLALASNAIIIGFNVRAYTSSKQIIEKEKLDLRYYSVIYTLINDISNAMKGMLSPEYKQEILGLAEVRNVFKSPKFPAIAGCMVIEGVIKRNNPVRILRNNVVIYEGELESLRRYREDVIEVKNGMECGIGIKNYQDILIKDIIEVVEMKEIQRNI</sequence>
<evidence type="ECO:0000256" key="9">
    <source>
        <dbReference type="SAM" id="MobiDB-lite"/>
    </source>
</evidence>
<dbReference type="InterPro" id="IPR044145">
    <property type="entry name" value="IF2_II"/>
</dbReference>
<dbReference type="Gene3D" id="3.40.50.300">
    <property type="entry name" value="P-loop containing nucleotide triphosphate hydrolases"/>
    <property type="match status" value="1"/>
</dbReference>
<dbReference type="Pfam" id="PF22042">
    <property type="entry name" value="EF-G_D2"/>
    <property type="match status" value="1"/>
</dbReference>
<reference evidence="11 12" key="2">
    <citation type="submission" date="2019-05" db="EMBL/GenBank/DDBJ databases">
        <title>Genome evolution of the obligate endosymbiont Buchnera aphidicola.</title>
        <authorList>
            <person name="Moran N.A."/>
        </authorList>
    </citation>
    <scope>NUCLEOTIDE SEQUENCE [LARGE SCALE GENOMIC DNA]</scope>
    <source>
        <strain evidence="11 12">Tca</strain>
    </source>
</reference>
<protein>
    <recommendedName>
        <fullName evidence="2 7">Translation initiation factor IF-2</fullName>
    </recommendedName>
</protein>
<keyword evidence="5 7" id="KW-0648">Protein biosynthesis</keyword>
<name>A0A4D6YCL3_9GAMM</name>
<gene>
    <name evidence="7" type="primary">infB</name>
    <name evidence="11" type="ORF">D9V80_01460</name>
</gene>
<dbReference type="InterPro" id="IPR000795">
    <property type="entry name" value="T_Tr_GTP-bd_dom"/>
</dbReference>
<dbReference type="CDD" id="cd01887">
    <property type="entry name" value="IF2_eIF5B"/>
    <property type="match status" value="1"/>
</dbReference>
<dbReference type="InterPro" id="IPR009000">
    <property type="entry name" value="Transl_B-barrel_sf"/>
</dbReference>
<feature type="compositionally biased region" description="Basic and acidic residues" evidence="9">
    <location>
        <begin position="18"/>
        <end position="28"/>
    </location>
</feature>
<dbReference type="SUPFAM" id="SSF50447">
    <property type="entry name" value="Translation proteins"/>
    <property type="match status" value="2"/>
</dbReference>
<organism evidence="11 12">
    <name type="scientific">Buchnera aphidicola</name>
    <name type="common">Thelaxes californica</name>
    <dbReference type="NCBI Taxonomy" id="1315998"/>
    <lineage>
        <taxon>Bacteria</taxon>
        <taxon>Pseudomonadati</taxon>
        <taxon>Pseudomonadota</taxon>
        <taxon>Gammaproteobacteria</taxon>
        <taxon>Enterobacterales</taxon>
        <taxon>Erwiniaceae</taxon>
        <taxon>Buchnera</taxon>
    </lineage>
</organism>
<dbReference type="InterPro" id="IPR000178">
    <property type="entry name" value="TF_IF2_bacterial-like"/>
</dbReference>
<dbReference type="NCBIfam" id="TIGR00487">
    <property type="entry name" value="IF-2"/>
    <property type="match status" value="1"/>
</dbReference>
<dbReference type="GO" id="GO:0005525">
    <property type="term" value="F:GTP binding"/>
    <property type="evidence" value="ECO:0007669"/>
    <property type="project" value="UniProtKB-KW"/>
</dbReference>
<keyword evidence="12" id="KW-1185">Reference proteome</keyword>
<evidence type="ECO:0000256" key="5">
    <source>
        <dbReference type="ARBA" id="ARBA00022917"/>
    </source>
</evidence>
<evidence type="ECO:0000313" key="12">
    <source>
        <dbReference type="Proteomes" id="UP000298782"/>
    </source>
</evidence>
<dbReference type="InterPro" id="IPR015760">
    <property type="entry name" value="TIF_IF2"/>
</dbReference>
<feature type="binding site" evidence="7">
    <location>
        <begin position="183"/>
        <end position="190"/>
    </location>
    <ligand>
        <name>GTP</name>
        <dbReference type="ChEBI" id="CHEBI:37565"/>
    </ligand>
</feature>
<dbReference type="PROSITE" id="PS51722">
    <property type="entry name" value="G_TR_2"/>
    <property type="match status" value="1"/>
</dbReference>
<feature type="domain" description="Tr-type G" evidence="10">
    <location>
        <begin position="174"/>
        <end position="343"/>
    </location>
</feature>
<dbReference type="InterPro" id="IPR027417">
    <property type="entry name" value="P-loop_NTPase"/>
</dbReference>
<evidence type="ECO:0000256" key="6">
    <source>
        <dbReference type="ARBA" id="ARBA00023134"/>
    </source>
</evidence>
<dbReference type="InterPro" id="IPR053905">
    <property type="entry name" value="EF-G-like_DII"/>
</dbReference>
<keyword evidence="6 7" id="KW-0342">GTP-binding</keyword>
<evidence type="ECO:0000256" key="1">
    <source>
        <dbReference type="ARBA" id="ARBA00007733"/>
    </source>
</evidence>
<dbReference type="GO" id="GO:0005829">
    <property type="term" value="C:cytosol"/>
    <property type="evidence" value="ECO:0007669"/>
    <property type="project" value="TreeGrafter"/>
</dbReference>
<dbReference type="InterPro" id="IPR023115">
    <property type="entry name" value="TIF_IF2_dom3"/>
</dbReference>
<dbReference type="InterPro" id="IPR036925">
    <property type="entry name" value="TIF_IF2_dom3_sf"/>
</dbReference>
<feature type="region of interest" description="G-domain" evidence="7">
    <location>
        <begin position="177"/>
        <end position="325"/>
    </location>
</feature>
<dbReference type="AlphaFoldDB" id="A0A4D6YCL3"/>
<dbReference type="Pfam" id="PF11987">
    <property type="entry name" value="IF-2"/>
    <property type="match status" value="1"/>
</dbReference>
<dbReference type="EMBL" id="CP034852">
    <property type="protein sequence ID" value="QCI26822.1"/>
    <property type="molecule type" value="Genomic_DNA"/>
</dbReference>
<evidence type="ECO:0000256" key="4">
    <source>
        <dbReference type="ARBA" id="ARBA00022741"/>
    </source>
</evidence>
<dbReference type="SUPFAM" id="SSF52540">
    <property type="entry name" value="P-loop containing nucleoside triphosphate hydrolases"/>
    <property type="match status" value="1"/>
</dbReference>
<keyword evidence="4 7" id="KW-0547">Nucleotide-binding</keyword>
<comment type="similarity">
    <text evidence="1 7 8">Belongs to the TRAFAC class translation factor GTPase superfamily. Classic translation factor GTPase family. IF-2 subfamily.</text>
</comment>
<reference evidence="11 12" key="1">
    <citation type="submission" date="2018-12" db="EMBL/GenBank/DDBJ databases">
        <authorList>
            <person name="Chong R.A."/>
        </authorList>
    </citation>
    <scope>NUCLEOTIDE SEQUENCE [LARGE SCALE GENOMIC DNA]</scope>
    <source>
        <strain evidence="11 12">Tca</strain>
    </source>
</reference>
<comment type="subcellular location">
    <subcellularLocation>
        <location evidence="7">Cytoplasm</location>
    </subcellularLocation>
</comment>
<dbReference type="CDD" id="cd03702">
    <property type="entry name" value="IF2_mtIF2_II"/>
    <property type="match status" value="1"/>
</dbReference>
<dbReference type="FunFam" id="2.40.30.10:FF:000007">
    <property type="entry name" value="Translation initiation factor IF-2"/>
    <property type="match status" value="1"/>
</dbReference>
<dbReference type="GO" id="GO:0003924">
    <property type="term" value="F:GTPase activity"/>
    <property type="evidence" value="ECO:0007669"/>
    <property type="project" value="UniProtKB-UniRule"/>
</dbReference>
<dbReference type="FunFam" id="3.40.50.10050:FF:000001">
    <property type="entry name" value="Translation initiation factor IF-2"/>
    <property type="match status" value="1"/>
</dbReference>
<dbReference type="PANTHER" id="PTHR43381">
    <property type="entry name" value="TRANSLATION INITIATION FACTOR IF-2-RELATED"/>
    <property type="match status" value="1"/>
</dbReference>
<comment type="function">
    <text evidence="7 8">One of the essential components for the initiation of protein synthesis. Protects formylmethionyl-tRNA from spontaneous hydrolysis and promotes its binding to the 30S ribosomal subunits. Also involved in the hydrolysis of GTP during the formation of the 70S ribosomal complex.</text>
</comment>
<evidence type="ECO:0000256" key="3">
    <source>
        <dbReference type="ARBA" id="ARBA00022540"/>
    </source>
</evidence>
<dbReference type="Proteomes" id="UP000298782">
    <property type="component" value="Chromosome"/>
</dbReference>
<dbReference type="GO" id="GO:0003743">
    <property type="term" value="F:translation initiation factor activity"/>
    <property type="evidence" value="ECO:0007669"/>
    <property type="project" value="UniProtKB-UniRule"/>
</dbReference>
<dbReference type="OrthoDB" id="9811804at2"/>
<dbReference type="HAMAP" id="MF_00100_B">
    <property type="entry name" value="IF_2_B"/>
    <property type="match status" value="1"/>
</dbReference>
<feature type="binding site" evidence="7">
    <location>
        <begin position="283"/>
        <end position="286"/>
    </location>
    <ligand>
        <name>GTP</name>
        <dbReference type="ChEBI" id="CHEBI:37565"/>
    </ligand>
</feature>
<dbReference type="Gene3D" id="2.40.30.10">
    <property type="entry name" value="Translation factors"/>
    <property type="match status" value="2"/>
</dbReference>
<proteinExistence type="inferred from homology"/>